<sequence length="154" mass="16843">MNRPKIFHLIHMAHRALFRAADRLLADRHGITAAQNALLLYLEKNEGATMGAVATAIGLKNAATSGLVDRMESKGLIARRPSEQDRRSFELVLLSKGRAIAGESHALIHATNDHLLEGFSEAEQETIARFLETVIAKSDAYGKDTIKLAEKQSA</sequence>
<proteinExistence type="predicted"/>
<dbReference type="Gene3D" id="1.10.10.10">
    <property type="entry name" value="Winged helix-like DNA-binding domain superfamily/Winged helix DNA-binding domain"/>
    <property type="match status" value="1"/>
</dbReference>
<dbReference type="SMART" id="SM00347">
    <property type="entry name" value="HTH_MARR"/>
    <property type="match status" value="1"/>
</dbReference>
<evidence type="ECO:0000313" key="3">
    <source>
        <dbReference type="Proteomes" id="UP001595776"/>
    </source>
</evidence>
<keyword evidence="3" id="KW-1185">Reference proteome</keyword>
<gene>
    <name evidence="2" type="ORF">ACFO5Q_09175</name>
</gene>
<name>A0ABV8UAY4_9PROT</name>
<feature type="domain" description="HTH marR-type" evidence="1">
    <location>
        <begin position="3"/>
        <end position="136"/>
    </location>
</feature>
<dbReference type="PANTHER" id="PTHR33164">
    <property type="entry name" value="TRANSCRIPTIONAL REGULATOR, MARR FAMILY"/>
    <property type="match status" value="1"/>
</dbReference>
<dbReference type="InterPro" id="IPR036388">
    <property type="entry name" value="WH-like_DNA-bd_sf"/>
</dbReference>
<dbReference type="Pfam" id="PF12802">
    <property type="entry name" value="MarR_2"/>
    <property type="match status" value="1"/>
</dbReference>
<dbReference type="InterPro" id="IPR039422">
    <property type="entry name" value="MarR/SlyA-like"/>
</dbReference>
<reference evidence="3" key="1">
    <citation type="journal article" date="2019" name="Int. J. Syst. Evol. Microbiol.">
        <title>The Global Catalogue of Microorganisms (GCM) 10K type strain sequencing project: providing services to taxonomists for standard genome sequencing and annotation.</title>
        <authorList>
            <consortium name="The Broad Institute Genomics Platform"/>
            <consortium name="The Broad Institute Genome Sequencing Center for Infectious Disease"/>
            <person name="Wu L."/>
            <person name="Ma J."/>
        </authorList>
    </citation>
    <scope>NUCLEOTIDE SEQUENCE [LARGE SCALE GENOMIC DNA]</scope>
    <source>
        <strain evidence="3">CGMCC 1.15304</strain>
    </source>
</reference>
<dbReference type="RefSeq" id="WP_197421269.1">
    <property type="nucleotide sequence ID" value="NZ_JBHSCR010000005.1"/>
</dbReference>
<dbReference type="Proteomes" id="UP001595776">
    <property type="component" value="Unassembled WGS sequence"/>
</dbReference>
<evidence type="ECO:0000313" key="2">
    <source>
        <dbReference type="EMBL" id="MFC4348014.1"/>
    </source>
</evidence>
<dbReference type="PROSITE" id="PS50995">
    <property type="entry name" value="HTH_MARR_2"/>
    <property type="match status" value="1"/>
</dbReference>
<organism evidence="2 3">
    <name type="scientific">Kordiimonas lipolytica</name>
    <dbReference type="NCBI Taxonomy" id="1662421"/>
    <lineage>
        <taxon>Bacteria</taxon>
        <taxon>Pseudomonadati</taxon>
        <taxon>Pseudomonadota</taxon>
        <taxon>Alphaproteobacteria</taxon>
        <taxon>Kordiimonadales</taxon>
        <taxon>Kordiimonadaceae</taxon>
        <taxon>Kordiimonas</taxon>
    </lineage>
</organism>
<dbReference type="InterPro" id="IPR000835">
    <property type="entry name" value="HTH_MarR-typ"/>
</dbReference>
<dbReference type="SUPFAM" id="SSF46785">
    <property type="entry name" value="Winged helix' DNA-binding domain"/>
    <property type="match status" value="1"/>
</dbReference>
<dbReference type="InterPro" id="IPR036390">
    <property type="entry name" value="WH_DNA-bd_sf"/>
</dbReference>
<comment type="caution">
    <text evidence="2">The sequence shown here is derived from an EMBL/GenBank/DDBJ whole genome shotgun (WGS) entry which is preliminary data.</text>
</comment>
<dbReference type="PANTHER" id="PTHR33164:SF107">
    <property type="entry name" value="TRANSCRIPTIONAL REGULATORY PROTEIN"/>
    <property type="match status" value="1"/>
</dbReference>
<protein>
    <submittedName>
        <fullName evidence="2">MarR family winged helix-turn-helix transcriptional regulator</fullName>
    </submittedName>
</protein>
<accession>A0ABV8UAY4</accession>
<dbReference type="EMBL" id="JBHSCR010000005">
    <property type="protein sequence ID" value="MFC4348014.1"/>
    <property type="molecule type" value="Genomic_DNA"/>
</dbReference>
<evidence type="ECO:0000259" key="1">
    <source>
        <dbReference type="PROSITE" id="PS50995"/>
    </source>
</evidence>
<dbReference type="PRINTS" id="PR00598">
    <property type="entry name" value="HTHMARR"/>
</dbReference>